<evidence type="ECO:0000313" key="2">
    <source>
        <dbReference type="Proteomes" id="UP000266677"/>
    </source>
</evidence>
<dbReference type="OrthoDB" id="4567726at2"/>
<gene>
    <name evidence="1" type="ORF">D5S18_26650</name>
</gene>
<dbReference type="EMBL" id="QZFU01000036">
    <property type="protein sequence ID" value="RJO70780.1"/>
    <property type="molecule type" value="Genomic_DNA"/>
</dbReference>
<evidence type="ECO:0000313" key="1">
    <source>
        <dbReference type="EMBL" id="RJO70780.1"/>
    </source>
</evidence>
<dbReference type="AlphaFoldDB" id="A0A3A4KBF9"/>
<dbReference type="Proteomes" id="UP000266677">
    <property type="component" value="Unassembled WGS sequence"/>
</dbReference>
<dbReference type="RefSeq" id="WP_120043837.1">
    <property type="nucleotide sequence ID" value="NZ_QZFU01000036.1"/>
</dbReference>
<proteinExistence type="predicted"/>
<accession>A0A3A4KBF9</accession>
<keyword evidence="2" id="KW-1185">Reference proteome</keyword>
<organism evidence="1 2">
    <name type="scientific">Nocardia panacis</name>
    <dbReference type="NCBI Taxonomy" id="2340916"/>
    <lineage>
        <taxon>Bacteria</taxon>
        <taxon>Bacillati</taxon>
        <taxon>Actinomycetota</taxon>
        <taxon>Actinomycetes</taxon>
        <taxon>Mycobacteriales</taxon>
        <taxon>Nocardiaceae</taxon>
        <taxon>Nocardia</taxon>
    </lineage>
</organism>
<reference evidence="1 2" key="1">
    <citation type="submission" date="2018-09" db="EMBL/GenBank/DDBJ databases">
        <title>YIM PH21274 draft genome.</title>
        <authorList>
            <person name="Miao C."/>
        </authorList>
    </citation>
    <scope>NUCLEOTIDE SEQUENCE [LARGE SCALE GENOMIC DNA]</scope>
    <source>
        <strain evidence="1 2">YIM PH 21724</strain>
    </source>
</reference>
<sequence>MAAALPTGSSGTGDGRDIVIIDNTLEISQMSECWSSGFAREIQFQNRSKRPYLVYSGNHCTGDLVATIAPGTSATYFAWSAIGG</sequence>
<comment type="caution">
    <text evidence="1">The sequence shown here is derived from an EMBL/GenBank/DDBJ whole genome shotgun (WGS) entry which is preliminary data.</text>
</comment>
<protein>
    <submittedName>
        <fullName evidence="1">Uncharacterized protein</fullName>
    </submittedName>
</protein>
<name>A0A3A4KBF9_9NOCA</name>